<keyword evidence="1" id="KW-0614">Plasmid</keyword>
<dbReference type="EMBL" id="LT996085">
    <property type="protein sequence ID" value="SPO49441.1"/>
    <property type="molecule type" value="Genomic_DNA"/>
</dbReference>
<reference evidence="1" key="1">
    <citation type="submission" date="2018-03" db="EMBL/GenBank/DDBJ databases">
        <authorList>
            <person name="Keele B.F."/>
        </authorList>
    </citation>
    <scope>NUCLEOTIDE SEQUENCE</scope>
    <source>
        <strain evidence="1">ACA-DC 1533</strain>
    </source>
</reference>
<evidence type="ECO:0000313" key="1">
    <source>
        <dbReference type="EMBL" id="SPO49441.1"/>
    </source>
</evidence>
<geneLocation type="plasmid" evidence="1">
    <name>pLAC2</name>
</geneLocation>
<sequence length="80" mass="9218">MEKMLKIFLNDLWNRDSLNYDRIKENDQISRMLFRPHNAPATLENGTVIETNFSASVILAIIAKISEICDITDQVSYTVK</sequence>
<proteinExistence type="predicted"/>
<dbReference type="RefSeq" id="WP_238143308.1">
    <property type="nucleotide sequence ID" value="NZ_LT996085.1"/>
</dbReference>
<accession>A0A2R8FG45</accession>
<organism evidence="1">
    <name type="scientific">Ligilactobacillus acidipiscis</name>
    <dbReference type="NCBI Taxonomy" id="89059"/>
    <lineage>
        <taxon>Bacteria</taxon>
        <taxon>Bacillati</taxon>
        <taxon>Bacillota</taxon>
        <taxon>Bacilli</taxon>
        <taxon>Lactobacillales</taxon>
        <taxon>Lactobacillaceae</taxon>
        <taxon>Ligilactobacillus</taxon>
    </lineage>
</organism>
<name>A0A2R8FG45_9LACO</name>
<dbReference type="AlphaFoldDB" id="A0A2R8FG45"/>
<gene>
    <name evidence="1" type="ORF">PLAC02_P35</name>
</gene>
<protein>
    <submittedName>
        <fullName evidence="1">Uncharacterized protein</fullName>
    </submittedName>
</protein>